<dbReference type="AlphaFoldDB" id="A0A8H6L4B9"/>
<proteinExistence type="predicted"/>
<dbReference type="RefSeq" id="XP_037164407.1">
    <property type="nucleotide sequence ID" value="XM_037308564.1"/>
</dbReference>
<sequence length="120" mass="13290">MATTDVAARNVPPVDDLDDSLFDYDVGDVFRDVDTNMDVPAARADEKENGAGLGIDEEIKVTKKRAPVPKLDENRFAPKRAATVDRSLNGSQAPVTCWYPKATENCERAVEVQRERARIL</sequence>
<reference evidence="1 2" key="1">
    <citation type="journal article" date="2020" name="Genomics">
        <title>Complete, high-quality genomes from long-read metagenomic sequencing of two wolf lichen thalli reveals enigmatic genome architecture.</title>
        <authorList>
            <person name="McKenzie S.K."/>
            <person name="Walston R.F."/>
            <person name="Allen J.L."/>
        </authorList>
    </citation>
    <scope>NUCLEOTIDE SEQUENCE [LARGE SCALE GENOMIC DNA]</scope>
    <source>
        <strain evidence="1">WasteWater2</strain>
    </source>
</reference>
<comment type="caution">
    <text evidence="1">The sequence shown here is derived from an EMBL/GenBank/DDBJ whole genome shotgun (WGS) entry which is preliminary data.</text>
</comment>
<dbReference type="OrthoDB" id="437078at2759"/>
<keyword evidence="2" id="KW-1185">Reference proteome</keyword>
<name>A0A8H6L4B9_9LECA</name>
<evidence type="ECO:0000313" key="2">
    <source>
        <dbReference type="Proteomes" id="UP000578531"/>
    </source>
</evidence>
<accession>A0A8H6L4B9</accession>
<organism evidence="1 2">
    <name type="scientific">Letharia columbiana</name>
    <dbReference type="NCBI Taxonomy" id="112416"/>
    <lineage>
        <taxon>Eukaryota</taxon>
        <taxon>Fungi</taxon>
        <taxon>Dikarya</taxon>
        <taxon>Ascomycota</taxon>
        <taxon>Pezizomycotina</taxon>
        <taxon>Lecanoromycetes</taxon>
        <taxon>OSLEUM clade</taxon>
        <taxon>Lecanoromycetidae</taxon>
        <taxon>Lecanorales</taxon>
        <taxon>Lecanorineae</taxon>
        <taxon>Parmeliaceae</taxon>
        <taxon>Letharia</taxon>
    </lineage>
</organism>
<protein>
    <submittedName>
        <fullName evidence="1">Uncharacterized protein</fullName>
    </submittedName>
</protein>
<dbReference type="GeneID" id="59288316"/>
<gene>
    <name evidence="1" type="ORF">HO173_006656</name>
</gene>
<dbReference type="EMBL" id="JACCJC010000026">
    <property type="protein sequence ID" value="KAF6235029.1"/>
    <property type="molecule type" value="Genomic_DNA"/>
</dbReference>
<dbReference type="Proteomes" id="UP000578531">
    <property type="component" value="Unassembled WGS sequence"/>
</dbReference>
<evidence type="ECO:0000313" key="1">
    <source>
        <dbReference type="EMBL" id="KAF6235029.1"/>
    </source>
</evidence>